<keyword evidence="6" id="KW-1185">Reference proteome</keyword>
<evidence type="ECO:0000256" key="1">
    <source>
        <dbReference type="ARBA" id="ARBA00008857"/>
    </source>
</evidence>
<dbReference type="Proteomes" id="UP000254326">
    <property type="component" value="Unassembled WGS sequence"/>
</dbReference>
<accession>A0A370UCG2</accession>
<comment type="caution">
    <text evidence="5">The sequence shown here is derived from an EMBL/GenBank/DDBJ whole genome shotgun (WGS) entry which is preliminary data.</text>
</comment>
<evidence type="ECO:0000313" key="5">
    <source>
        <dbReference type="EMBL" id="RDL45493.1"/>
    </source>
</evidence>
<evidence type="ECO:0008006" key="7">
    <source>
        <dbReference type="Google" id="ProtNLM"/>
    </source>
</evidence>
<dbReference type="GO" id="GO:0015074">
    <property type="term" value="P:DNA integration"/>
    <property type="evidence" value="ECO:0007669"/>
    <property type="project" value="UniProtKB-KW"/>
</dbReference>
<dbReference type="InterPro" id="IPR011010">
    <property type="entry name" value="DNA_brk_join_enz"/>
</dbReference>
<dbReference type="Gene3D" id="1.10.443.10">
    <property type="entry name" value="Intergrase catalytic core"/>
    <property type="match status" value="1"/>
</dbReference>
<evidence type="ECO:0000313" key="6">
    <source>
        <dbReference type="Proteomes" id="UP000254326"/>
    </source>
</evidence>
<evidence type="ECO:0000256" key="4">
    <source>
        <dbReference type="ARBA" id="ARBA00023172"/>
    </source>
</evidence>
<dbReference type="OrthoDB" id="6091627at2"/>
<dbReference type="GO" id="GO:0006310">
    <property type="term" value="P:DNA recombination"/>
    <property type="evidence" value="ECO:0007669"/>
    <property type="project" value="UniProtKB-KW"/>
</dbReference>
<evidence type="ECO:0000256" key="2">
    <source>
        <dbReference type="ARBA" id="ARBA00022908"/>
    </source>
</evidence>
<dbReference type="RefSeq" id="WP_115466083.1">
    <property type="nucleotide sequence ID" value="NZ_QKRA01000001.1"/>
</dbReference>
<sequence length="1755" mass="200272">MSLLFEGRLQERWAKERSTLLLRSDGLELLLFNLFRANDLELDVLHHYQPLHNEELYILKDRVQYSCHKSLSQYPLLSLLSYDATLHGESEQLVVQKLKSSMYFALVCEDSTFNFTSVAEAAKEIRLILSSTAYVSKIKSIPKHLSTVETLSYLCNEITGRYTISQVYLKMVRNGWNVCSNFKDEQPLIKKPRIQKRRPNPKVKPPIQVEPFPFDGNDLDIEDVPDVNVVELDPSAISPTIRAEREIFRNQVLTSKEQFGLQYVTYRLTPSELRKVIQWINSASPSHDSALAFLTMLTALKLHEVLGLHIALSDSDQDVFKQLDDSYGVINLESGVYWRKELDISDSYRPTDSDERWLSPHSNWLKLPIPKPFLYLFRAYFNSFEAGLVEQILPSEVVGRASALLTAACREIVHSHDFNRRLTHKALRYLLYGCVVSKHGRHKAALIFANNEFGLSTWHYYMSDKVCDLQAAFIDTCAQELRFEFECDVLDSDRDLVVGTRLALCRENFSQQLAERVSLLKVSLEKVPNSRSLSALQETYNQLVSYTVLMFSIVTSHRRSKSMFIEHYCWNEDYTCVLVADKIHFGESATRIIPVPELMTRQILNTLGWIEKIVKRLRLLDTEMAKKLSASILRDGNSPFLGLWQSDGSLDTPSTSQIEVFMGEGWGLPQNVMRHLSYHALFGYSEAVPYLDHQMGHISSEMHSFQNTSVMLRDSSEFETHRSVISKCLEELEFEVLGRMSSSNSGKRNNGQFVPCSIRSKTTLKSKNIVQTLQADLRALIDKAIKSNKDFYELLSEFYCDDPYLHEQALELVNKAGSNSSDSQEVVSIDDLKSALVGSFKKPPVTTAILPYNAMLSERHYHDLTALFYEFVQTLLAHQKKVSKETLGSALLFSMVLDGTGDLSPQTLKKQVAINSAQYINGYMNAEMDDGGTTFFGGLSAILLAMLVKREDSQTITLNPKGLAALMSGQCQEDKVDKSIANSYKKFSAWFARVHNKAMTFSMLFRLIEHAPRRFESGSLYGLRQGTLRVKGLSNHTLIRMLDRKHRYVMPSNTETAMQIVPERTFFKKSRHSNEYYKKFMADFRQKFERYSGTSNEKIVRFWQDLIANESAKKLADLVKASHELPEILVLILTWLYRASGRKGQRAGGLAPSSIQTYFSKVAPSLCEFAANASLTTFDYEDFLDLYQDVIDSGDASSRLERAKILADFHTQIHEVFGAVHLDFRDLDVGSHETRTTGRVVMPWEYEQALTMLLTDKDANLHEQYINAAILIFCCRLGLRRQEVRRLKLRDFSLEDQVLHIRTHRISNETVRVKSKSGNRRIPYFLFLNDTEMRLLSWCMEQAEAQNKQSTPLFFDSMNPSEIRYMDSHFSRVIEALKLVTGDPSMRLHDGRHTFISFTATSLVLKDQQKDPISKVVKEWMRVDSFTDFQDRFADTCVATPSTSHALLPALALMVGHSNATTTLSSYTHLMGYWRWLSVEAEFKKIKNLDGVLSELSSIPRKRLTEMKSEWGLSASFAVLKGLKKNMLPEVIGYQVEDSDVAPCLSLQEKDNITPVINEIQKIEKALRYHEDIEKQLCVDSGSTPISPSSAQYALTQSYIKGVRNVYQAVLSNHVSYRAYKISSNEQGVEFIGQPRLYEARNYFKDPAFYLLLEHLIKCRESNTEAFIALAQMWAHGWYDAKKKLYIASNQVEEAKAAFANCLLAFEIGKEGINRRSSGVVRDSLPVEQLSFKRGPISIPQFSHAMFLLVLLSKL</sequence>
<dbReference type="SUPFAM" id="SSF56349">
    <property type="entry name" value="DNA breaking-rejoining enzymes"/>
    <property type="match status" value="1"/>
</dbReference>
<dbReference type="PANTHER" id="PTHR30349:SF41">
    <property type="entry name" value="INTEGRASE_RECOMBINASE PROTEIN MJ0367-RELATED"/>
    <property type="match status" value="1"/>
</dbReference>
<proteinExistence type="inferred from homology"/>
<keyword evidence="3" id="KW-0238">DNA-binding</keyword>
<dbReference type="CDD" id="cd00397">
    <property type="entry name" value="DNA_BRE_C"/>
    <property type="match status" value="1"/>
</dbReference>
<dbReference type="PANTHER" id="PTHR30349">
    <property type="entry name" value="PHAGE INTEGRASE-RELATED"/>
    <property type="match status" value="1"/>
</dbReference>
<comment type="similarity">
    <text evidence="1">Belongs to the 'phage' integrase family.</text>
</comment>
<dbReference type="InterPro" id="IPR050090">
    <property type="entry name" value="Tyrosine_recombinase_XerCD"/>
</dbReference>
<reference evidence="5 6" key="1">
    <citation type="submission" date="2018-06" db="EMBL/GenBank/DDBJ databases">
        <title>Marinomonas sp. YLB-05 draft genome sequence.</title>
        <authorList>
            <person name="Yu L."/>
            <person name="Tang X."/>
        </authorList>
    </citation>
    <scope>NUCLEOTIDE SEQUENCE [LARGE SCALE GENOMIC DNA]</scope>
    <source>
        <strain evidence="5 6">YLB-05</strain>
    </source>
</reference>
<dbReference type="GO" id="GO:0003677">
    <property type="term" value="F:DNA binding"/>
    <property type="evidence" value="ECO:0007669"/>
    <property type="project" value="UniProtKB-KW"/>
</dbReference>
<name>A0A370UCG2_9GAMM</name>
<organism evidence="5 6">
    <name type="scientific">Marinomonas piezotolerans</name>
    <dbReference type="NCBI Taxonomy" id="2213058"/>
    <lineage>
        <taxon>Bacteria</taxon>
        <taxon>Pseudomonadati</taxon>
        <taxon>Pseudomonadota</taxon>
        <taxon>Gammaproteobacteria</taxon>
        <taxon>Oceanospirillales</taxon>
        <taxon>Oceanospirillaceae</taxon>
        <taxon>Marinomonas</taxon>
    </lineage>
</organism>
<dbReference type="InterPro" id="IPR013762">
    <property type="entry name" value="Integrase-like_cat_sf"/>
</dbReference>
<evidence type="ECO:0000256" key="3">
    <source>
        <dbReference type="ARBA" id="ARBA00023125"/>
    </source>
</evidence>
<dbReference type="EMBL" id="QKRA01000001">
    <property type="protein sequence ID" value="RDL45493.1"/>
    <property type="molecule type" value="Genomic_DNA"/>
</dbReference>
<gene>
    <name evidence="5" type="ORF">DN730_00110</name>
</gene>
<protein>
    <recommendedName>
        <fullName evidence="7">Tyr recombinase domain-containing protein</fullName>
    </recommendedName>
</protein>
<keyword evidence="4" id="KW-0233">DNA recombination</keyword>
<keyword evidence="2" id="KW-0229">DNA integration</keyword>